<evidence type="ECO:0000256" key="2">
    <source>
        <dbReference type="ARBA" id="ARBA00022490"/>
    </source>
</evidence>
<protein>
    <recommendedName>
        <fullName evidence="6">Endonuclease V</fullName>
        <ecNumber evidence="6">3.1.21.7</ecNumber>
    </recommendedName>
    <alternativeName>
        <fullName evidence="6">Deoxyinosine 3'endonuclease</fullName>
    </alternativeName>
    <alternativeName>
        <fullName evidence="6">Deoxyribonuclease V</fullName>
        <shortName evidence="6">DNase V</shortName>
    </alternativeName>
</protein>
<dbReference type="Pfam" id="PF04493">
    <property type="entry name" value="Endonuclease_5"/>
    <property type="match status" value="1"/>
</dbReference>
<evidence type="ECO:0000256" key="4">
    <source>
        <dbReference type="ARBA" id="ARBA00022759"/>
    </source>
</evidence>
<sequence>MRFRKLHDWDLTPKEAVALQRQLVSQVVLNRPDKRPPQLIAGVDASYPRFSNRITAGVVVCHRDDWSIVESSYAVLDSPFPYVPGLLSFRELPGLLEAFKGLKTRPDAIIVDGQGRAHPRRFGIGCHLGLWLDIPTIGCGKTRLCGEFAEPSNERGGRSDLIDKEEVIGEVLRTRTGVKPVYASIGHKFDLVSAVDLLLDCAPRYRLPEPIRLAHHFVNESRLASTEDA</sequence>
<dbReference type="GO" id="GO:0000287">
    <property type="term" value="F:magnesium ion binding"/>
    <property type="evidence" value="ECO:0007669"/>
    <property type="project" value="UniProtKB-UniRule"/>
</dbReference>
<accession>A0A518B9B1</accession>
<dbReference type="NCBIfam" id="NF008629">
    <property type="entry name" value="PRK11617.1"/>
    <property type="match status" value="1"/>
</dbReference>
<keyword evidence="2 6" id="KW-0963">Cytoplasm</keyword>
<dbReference type="PANTHER" id="PTHR28511:SF1">
    <property type="entry name" value="ENDONUCLEASE V"/>
    <property type="match status" value="1"/>
</dbReference>
<dbReference type="OrthoDB" id="9790916at2"/>
<keyword evidence="8" id="KW-1185">Reference proteome</keyword>
<keyword evidence="6" id="KW-0460">Magnesium</keyword>
<evidence type="ECO:0000313" key="7">
    <source>
        <dbReference type="EMBL" id="QDU63561.1"/>
    </source>
</evidence>
<dbReference type="EC" id="3.1.21.7" evidence="6"/>
<dbReference type="RefSeq" id="WP_145261116.1">
    <property type="nucleotide sequence ID" value="NZ_CP036279.1"/>
</dbReference>
<evidence type="ECO:0000256" key="5">
    <source>
        <dbReference type="ARBA" id="ARBA00022801"/>
    </source>
</evidence>
<dbReference type="CDD" id="cd06559">
    <property type="entry name" value="Endonuclease_V"/>
    <property type="match status" value="1"/>
</dbReference>
<evidence type="ECO:0000313" key="8">
    <source>
        <dbReference type="Proteomes" id="UP000317093"/>
    </source>
</evidence>
<feature type="binding site" evidence="6">
    <location>
        <position position="112"/>
    </location>
    <ligand>
        <name>Mg(2+)</name>
        <dbReference type="ChEBI" id="CHEBI:18420"/>
    </ligand>
</feature>
<dbReference type="GO" id="GO:0043737">
    <property type="term" value="F:deoxyribonuclease V activity"/>
    <property type="evidence" value="ECO:0007669"/>
    <property type="project" value="UniProtKB-UniRule"/>
</dbReference>
<dbReference type="Proteomes" id="UP000317093">
    <property type="component" value="Chromosome"/>
</dbReference>
<gene>
    <name evidence="6 7" type="primary">nfi</name>
    <name evidence="7" type="ORF">Pan216_44420</name>
</gene>
<evidence type="ECO:0000256" key="6">
    <source>
        <dbReference type="HAMAP-Rule" id="MF_00801"/>
    </source>
</evidence>
<dbReference type="GO" id="GO:0003727">
    <property type="term" value="F:single-stranded RNA binding"/>
    <property type="evidence" value="ECO:0007669"/>
    <property type="project" value="TreeGrafter"/>
</dbReference>
<dbReference type="GO" id="GO:0005737">
    <property type="term" value="C:cytoplasm"/>
    <property type="evidence" value="ECO:0007669"/>
    <property type="project" value="UniProtKB-SubCell"/>
</dbReference>
<dbReference type="KEGG" id="knv:Pan216_44420"/>
<comment type="catalytic activity">
    <reaction evidence="6">
        <text>Endonucleolytic cleavage at apurinic or apyrimidinic sites to products with a 5'-phosphate.</text>
        <dbReference type="EC" id="3.1.21.7"/>
    </reaction>
</comment>
<keyword evidence="6" id="KW-0234">DNA repair</keyword>
<keyword evidence="3 6" id="KW-0540">Nuclease</keyword>
<dbReference type="EMBL" id="CP036279">
    <property type="protein sequence ID" value="QDU63561.1"/>
    <property type="molecule type" value="Genomic_DNA"/>
</dbReference>
<comment type="function">
    <text evidence="6">DNA repair enzyme involved in the repair of deaminated bases. Selectively cleaves double-stranded DNA at the second phosphodiester bond 3' to a deoxyinosine leaving behind the intact lesion on the nicked DNA.</text>
</comment>
<dbReference type="GO" id="GO:0006281">
    <property type="term" value="P:DNA repair"/>
    <property type="evidence" value="ECO:0007669"/>
    <property type="project" value="UniProtKB-UniRule"/>
</dbReference>
<keyword evidence="6" id="KW-0227">DNA damage</keyword>
<dbReference type="Gene3D" id="3.30.2170.10">
    <property type="entry name" value="archaeoglobus fulgidus dsm 4304 superfamily"/>
    <property type="match status" value="1"/>
</dbReference>
<proteinExistence type="inferred from homology"/>
<comment type="similarity">
    <text evidence="6">Belongs to the endonuclease V family.</text>
</comment>
<name>A0A518B9B1_9BACT</name>
<keyword evidence="6" id="KW-0479">Metal-binding</keyword>
<evidence type="ECO:0000256" key="1">
    <source>
        <dbReference type="ARBA" id="ARBA00004496"/>
    </source>
</evidence>
<feature type="binding site" evidence="6">
    <location>
        <position position="44"/>
    </location>
    <ligand>
        <name>Mg(2+)</name>
        <dbReference type="ChEBI" id="CHEBI:18420"/>
    </ligand>
</feature>
<comment type="cofactor">
    <cofactor evidence="6">
        <name>Mg(2+)</name>
        <dbReference type="ChEBI" id="CHEBI:18420"/>
    </cofactor>
</comment>
<organism evidence="7 8">
    <name type="scientific">Kolteria novifilia</name>
    <dbReference type="NCBI Taxonomy" id="2527975"/>
    <lineage>
        <taxon>Bacteria</taxon>
        <taxon>Pseudomonadati</taxon>
        <taxon>Planctomycetota</taxon>
        <taxon>Planctomycetia</taxon>
        <taxon>Kolteriales</taxon>
        <taxon>Kolteriaceae</taxon>
        <taxon>Kolteria</taxon>
    </lineage>
</organism>
<evidence type="ECO:0000256" key="3">
    <source>
        <dbReference type="ARBA" id="ARBA00022722"/>
    </source>
</evidence>
<dbReference type="HAMAP" id="MF_00801">
    <property type="entry name" value="Endonuclease_5"/>
    <property type="match status" value="1"/>
</dbReference>
<dbReference type="PANTHER" id="PTHR28511">
    <property type="entry name" value="ENDONUCLEASE V"/>
    <property type="match status" value="1"/>
</dbReference>
<dbReference type="GO" id="GO:0016891">
    <property type="term" value="F:RNA endonuclease activity producing 5'-phosphomonoesters, hydrolytic mechanism"/>
    <property type="evidence" value="ECO:0007669"/>
    <property type="project" value="TreeGrafter"/>
</dbReference>
<dbReference type="InterPro" id="IPR007581">
    <property type="entry name" value="Endonuclease-V"/>
</dbReference>
<dbReference type="AlphaFoldDB" id="A0A518B9B1"/>
<keyword evidence="5 6" id="KW-0378">Hydrolase</keyword>
<feature type="site" description="Interaction with target DNA" evidence="6">
    <location>
        <position position="82"/>
    </location>
</feature>
<keyword evidence="4 6" id="KW-0255">Endonuclease</keyword>
<reference evidence="7 8" key="1">
    <citation type="submission" date="2019-02" db="EMBL/GenBank/DDBJ databases">
        <title>Deep-cultivation of Planctomycetes and their phenomic and genomic characterization uncovers novel biology.</title>
        <authorList>
            <person name="Wiegand S."/>
            <person name="Jogler M."/>
            <person name="Boedeker C."/>
            <person name="Pinto D."/>
            <person name="Vollmers J."/>
            <person name="Rivas-Marin E."/>
            <person name="Kohn T."/>
            <person name="Peeters S.H."/>
            <person name="Heuer A."/>
            <person name="Rast P."/>
            <person name="Oberbeckmann S."/>
            <person name="Bunk B."/>
            <person name="Jeske O."/>
            <person name="Meyerdierks A."/>
            <person name="Storesund J.E."/>
            <person name="Kallscheuer N."/>
            <person name="Luecker S."/>
            <person name="Lage O.M."/>
            <person name="Pohl T."/>
            <person name="Merkel B.J."/>
            <person name="Hornburger P."/>
            <person name="Mueller R.-W."/>
            <person name="Bruemmer F."/>
            <person name="Labrenz M."/>
            <person name="Spormann A.M."/>
            <person name="Op den Camp H."/>
            <person name="Overmann J."/>
            <person name="Amann R."/>
            <person name="Jetten M.S.M."/>
            <person name="Mascher T."/>
            <person name="Medema M.H."/>
            <person name="Devos D.P."/>
            <person name="Kaster A.-K."/>
            <person name="Ovreas L."/>
            <person name="Rohde M."/>
            <person name="Galperin M.Y."/>
            <person name="Jogler C."/>
        </authorList>
    </citation>
    <scope>NUCLEOTIDE SEQUENCE [LARGE SCALE GENOMIC DNA]</scope>
    <source>
        <strain evidence="7 8">Pan216</strain>
    </source>
</reference>
<comment type="subcellular location">
    <subcellularLocation>
        <location evidence="1 6">Cytoplasm</location>
    </subcellularLocation>
</comment>